<dbReference type="EMBL" id="FOQY01000011">
    <property type="protein sequence ID" value="SFJ71478.1"/>
    <property type="molecule type" value="Genomic_DNA"/>
</dbReference>
<gene>
    <name evidence="1" type="ORF">SAMN05216275_111178</name>
</gene>
<evidence type="ECO:0000313" key="2">
    <source>
        <dbReference type="Proteomes" id="UP000199111"/>
    </source>
</evidence>
<dbReference type="AlphaFoldDB" id="A0A1I3TJW9"/>
<accession>A0A1I3TJW9</accession>
<dbReference type="GeneID" id="96299462"/>
<dbReference type="Pfam" id="PF13707">
    <property type="entry name" value="RloB"/>
    <property type="match status" value="1"/>
</dbReference>
<dbReference type="InterPro" id="IPR025591">
    <property type="entry name" value="RloB"/>
</dbReference>
<dbReference type="Proteomes" id="UP000199111">
    <property type="component" value="Unassembled WGS sequence"/>
</dbReference>
<proteinExistence type="predicted"/>
<organism evidence="1 2">
    <name type="scientific">Streptosporangium canum</name>
    <dbReference type="NCBI Taxonomy" id="324952"/>
    <lineage>
        <taxon>Bacteria</taxon>
        <taxon>Bacillati</taxon>
        <taxon>Actinomycetota</taxon>
        <taxon>Actinomycetes</taxon>
        <taxon>Streptosporangiales</taxon>
        <taxon>Streptosporangiaceae</taxon>
        <taxon>Streptosporangium</taxon>
    </lineage>
</organism>
<name>A0A1I3TJW9_9ACTN</name>
<sequence length="152" mass="17001">MRQVQEITESSKGDHLSVVREAVSRVSNEYDAVWCVLDTELDETLTAAMLREARRGPVEIGLSTPCFEFWLILHHVDCARPFQSAEDAKRKLREIVPSWSESNTRFADFADGIDAACRRAQKLSPDSGEPLKNPSTGVRQLVARLQSGSEAR</sequence>
<keyword evidence="2" id="KW-1185">Reference proteome</keyword>
<dbReference type="RefSeq" id="WP_093888224.1">
    <property type="nucleotide sequence ID" value="NZ_FOQY01000011.1"/>
</dbReference>
<protein>
    <submittedName>
        <fullName evidence="1">RloB-like protein</fullName>
    </submittedName>
</protein>
<reference evidence="2" key="1">
    <citation type="submission" date="2016-10" db="EMBL/GenBank/DDBJ databases">
        <authorList>
            <person name="Varghese N."/>
            <person name="Submissions S."/>
        </authorList>
    </citation>
    <scope>NUCLEOTIDE SEQUENCE [LARGE SCALE GENOMIC DNA]</scope>
    <source>
        <strain evidence="2">CGMCC 4.2126</strain>
    </source>
</reference>
<evidence type="ECO:0000313" key="1">
    <source>
        <dbReference type="EMBL" id="SFJ71478.1"/>
    </source>
</evidence>